<evidence type="ECO:0000313" key="3">
    <source>
        <dbReference type="Proteomes" id="UP000012046"/>
    </source>
</evidence>
<dbReference type="STRING" id="1129374.AJE_17475"/>
<dbReference type="EMBL" id="AHTH01000063">
    <property type="protein sequence ID" value="EHR39312.1"/>
    <property type="molecule type" value="Genomic_DNA"/>
</dbReference>
<gene>
    <name evidence="2" type="ORF">AJE_17475</name>
</gene>
<dbReference type="SUPFAM" id="SSF69318">
    <property type="entry name" value="Integrin alpha N-terminal domain"/>
    <property type="match status" value="1"/>
</dbReference>
<keyword evidence="1" id="KW-0732">Signal</keyword>
<dbReference type="InterPro" id="IPR013517">
    <property type="entry name" value="FG-GAP"/>
</dbReference>
<dbReference type="InterPro" id="IPR024881">
    <property type="entry name" value="Tip"/>
</dbReference>
<dbReference type="PANTHER" id="PTHR13412:SF0">
    <property type="entry name" value="T-CELL IMMUNOMODULATORY PROTEIN"/>
    <property type="match status" value="1"/>
</dbReference>
<name>H3ZJC7_9ALTE</name>
<comment type="caution">
    <text evidence="2">The sequence shown here is derived from an EMBL/GenBank/DDBJ whole genome shotgun (WGS) entry which is preliminary data.</text>
</comment>
<dbReference type="InterPro" id="IPR028994">
    <property type="entry name" value="Integrin_alpha_N"/>
</dbReference>
<dbReference type="eggNOG" id="ENOG502Z9IU">
    <property type="taxonomic scope" value="Bacteria"/>
</dbReference>
<dbReference type="PATRIC" id="fig|1129374.4.peg.3452"/>
<dbReference type="Pfam" id="PF13517">
    <property type="entry name" value="FG-GAP_3"/>
    <property type="match status" value="1"/>
</dbReference>
<feature type="non-terminal residue" evidence="2">
    <location>
        <position position="1"/>
    </location>
</feature>
<organism evidence="2 3">
    <name type="scientific">Alishewanella jeotgali KCTC 22429</name>
    <dbReference type="NCBI Taxonomy" id="1129374"/>
    <lineage>
        <taxon>Bacteria</taxon>
        <taxon>Pseudomonadati</taxon>
        <taxon>Pseudomonadota</taxon>
        <taxon>Gammaproteobacteria</taxon>
        <taxon>Alteromonadales</taxon>
        <taxon>Alteromonadaceae</taxon>
        <taxon>Alishewanella</taxon>
    </lineage>
</organism>
<sequence length="520" mass="58868">FKALNFFKLFSDESRTGIELIRESRMLKQSLRWARYLVLPLLLVAPSLLAFPLEKITVPLGHPANGSLVHLPGQQQLWVSGFSQYERWLTQVDLNSYQTRSIEVPPQAQYFSRGKLAGYQHEQLLLLTTDGILQLEQQDGRFNWRKLLQSESMFRVVDAVRLRERQFTVDLGSGLSDILLPDFQFYHLYRQQADGSFRHFALPVSARVQTWNNNRADYSGRRFYTLDVNLDGMTDLLFVQGGQAQVFLQQADGSFSTEPWQPGWPLELSTEQQADQRSDAGRSYSGQRIVSLEEITDLDGDGLPDLVLRVEQIADALERSARFLVYFASANEQGLSFSASPDTEIAVDSVPTEVVIADFNGDGRKDFYIPTTKIGVGTIVRVLLRGSANLDVDFYLLSADRRYPAKANFRQQAKIDVSISNLRFDMPLFELMDLTGDGRKHLVLGEAGTELHFFAPDRSRLFSRNSDKVQLTLPRDASRVRVFDLNADGKADLVLPYDSLDAEGQRNQLVLLLTPVQNTD</sequence>
<evidence type="ECO:0000256" key="1">
    <source>
        <dbReference type="ARBA" id="ARBA00022729"/>
    </source>
</evidence>
<dbReference type="AlphaFoldDB" id="H3ZJC7"/>
<keyword evidence="3" id="KW-1185">Reference proteome</keyword>
<evidence type="ECO:0000313" key="2">
    <source>
        <dbReference type="EMBL" id="EHR39312.1"/>
    </source>
</evidence>
<evidence type="ECO:0008006" key="4">
    <source>
        <dbReference type="Google" id="ProtNLM"/>
    </source>
</evidence>
<reference evidence="2 3" key="1">
    <citation type="journal article" date="2012" name="J. Bacteriol.">
        <title>Genome Sequence of Extracellular-Protease-Producing Alishewanella jeotgali Isolated from Traditional Korean Fermented Seafood.</title>
        <authorList>
            <person name="Jung J."/>
            <person name="Chun J."/>
            <person name="Park W."/>
        </authorList>
    </citation>
    <scope>NUCLEOTIDE SEQUENCE [LARGE SCALE GENOMIC DNA]</scope>
    <source>
        <strain evidence="2 3">KCTC 22429</strain>
    </source>
</reference>
<proteinExistence type="predicted"/>
<accession>H3ZJC7</accession>
<dbReference type="PANTHER" id="PTHR13412">
    <property type="entry name" value="T-CELL IMMUNOMODULATORY PROTEIN HOMOLOG"/>
    <property type="match status" value="1"/>
</dbReference>
<protein>
    <recommendedName>
        <fullName evidence="4">VCBS repeat-containing protein</fullName>
    </recommendedName>
</protein>
<dbReference type="Proteomes" id="UP000012046">
    <property type="component" value="Unassembled WGS sequence"/>
</dbReference>
<dbReference type="Gene3D" id="2.130.10.130">
    <property type="entry name" value="Integrin alpha, N-terminal"/>
    <property type="match status" value="1"/>
</dbReference>